<proteinExistence type="predicted"/>
<name>A0A6J5L1G2_9CAUD</name>
<protein>
    <submittedName>
        <fullName evidence="1">Uncharacterized protein</fullName>
    </submittedName>
</protein>
<dbReference type="EMBL" id="LR796209">
    <property type="protein sequence ID" value="CAB4127485.1"/>
    <property type="molecule type" value="Genomic_DNA"/>
</dbReference>
<organism evidence="1">
    <name type="scientific">uncultured Caudovirales phage</name>
    <dbReference type="NCBI Taxonomy" id="2100421"/>
    <lineage>
        <taxon>Viruses</taxon>
        <taxon>Duplodnaviria</taxon>
        <taxon>Heunggongvirae</taxon>
        <taxon>Uroviricota</taxon>
        <taxon>Caudoviricetes</taxon>
        <taxon>Peduoviridae</taxon>
        <taxon>Maltschvirus</taxon>
        <taxon>Maltschvirus maltsch</taxon>
    </lineage>
</organism>
<gene>
    <name evidence="1" type="ORF">UFOVP75_220</name>
</gene>
<reference evidence="1" key="1">
    <citation type="submission" date="2020-04" db="EMBL/GenBank/DDBJ databases">
        <authorList>
            <person name="Chiriac C."/>
            <person name="Salcher M."/>
            <person name="Ghai R."/>
            <person name="Kavagutti S V."/>
        </authorList>
    </citation>
    <scope>NUCLEOTIDE SEQUENCE</scope>
</reference>
<evidence type="ECO:0000313" key="1">
    <source>
        <dbReference type="EMBL" id="CAB4127485.1"/>
    </source>
</evidence>
<sequence>MTTHTLPCVIPHDDLKGRFNEDSFAHCPVCHGTGYFDFVQRDGMSVMASIIDHVQNVVPKQASSTYCPGPNCRIKSGGGGDGAFAGCYRESADSSKQLVLLQRR</sequence>
<accession>A0A6J5L1G2</accession>